<dbReference type="GO" id="GO:0003796">
    <property type="term" value="F:lysozyme activity"/>
    <property type="evidence" value="ECO:0007669"/>
    <property type="project" value="UniProtKB-EC"/>
</dbReference>
<evidence type="ECO:0000256" key="3">
    <source>
        <dbReference type="ARBA" id="ARBA00022638"/>
    </source>
</evidence>
<dbReference type="RefSeq" id="WP_244556815.1">
    <property type="nucleotide sequence ID" value="NZ_FWXR01000004.1"/>
</dbReference>
<dbReference type="InterPro" id="IPR002196">
    <property type="entry name" value="Glyco_hydro_24"/>
</dbReference>
<evidence type="ECO:0000313" key="7">
    <source>
        <dbReference type="EMBL" id="SMC57022.1"/>
    </source>
</evidence>
<dbReference type="Gene3D" id="1.10.530.40">
    <property type="match status" value="1"/>
</dbReference>
<dbReference type="PANTHER" id="PTHR38107">
    <property type="match status" value="1"/>
</dbReference>
<comment type="catalytic activity">
    <reaction evidence="1 6">
        <text>Hydrolysis of (1-&gt;4)-beta-linkages between N-acetylmuramic acid and N-acetyl-D-glucosamine residues in a peptidoglycan and between N-acetyl-D-glucosamine residues in chitodextrins.</text>
        <dbReference type="EC" id="3.2.1.17"/>
    </reaction>
</comment>
<keyword evidence="8" id="KW-1185">Reference proteome</keyword>
<dbReference type="GO" id="GO:0042742">
    <property type="term" value="P:defense response to bacterium"/>
    <property type="evidence" value="ECO:0007669"/>
    <property type="project" value="UniProtKB-KW"/>
</dbReference>
<dbReference type="PANTHER" id="PTHR38107:SF3">
    <property type="entry name" value="LYSOZYME RRRD-RELATED"/>
    <property type="match status" value="1"/>
</dbReference>
<protein>
    <recommendedName>
        <fullName evidence="6">Lysozyme</fullName>
        <ecNumber evidence="6">3.2.1.17</ecNumber>
    </recommendedName>
</protein>
<organism evidence="7 8">
    <name type="scientific">Fulvimarina manganoxydans</name>
    <dbReference type="NCBI Taxonomy" id="937218"/>
    <lineage>
        <taxon>Bacteria</taxon>
        <taxon>Pseudomonadati</taxon>
        <taxon>Pseudomonadota</taxon>
        <taxon>Alphaproteobacteria</taxon>
        <taxon>Hyphomicrobiales</taxon>
        <taxon>Aurantimonadaceae</taxon>
        <taxon>Fulvimarina</taxon>
    </lineage>
</organism>
<evidence type="ECO:0000256" key="5">
    <source>
        <dbReference type="ARBA" id="ARBA00023295"/>
    </source>
</evidence>
<evidence type="ECO:0000313" key="8">
    <source>
        <dbReference type="Proteomes" id="UP000192656"/>
    </source>
</evidence>
<proteinExistence type="inferred from homology"/>
<dbReference type="Pfam" id="PF00959">
    <property type="entry name" value="Phage_lysozyme"/>
    <property type="match status" value="1"/>
</dbReference>
<name>A0A1W2A982_9HYPH</name>
<dbReference type="GO" id="GO:0009253">
    <property type="term" value="P:peptidoglycan catabolic process"/>
    <property type="evidence" value="ECO:0007669"/>
    <property type="project" value="InterPro"/>
</dbReference>
<dbReference type="InterPro" id="IPR023346">
    <property type="entry name" value="Lysozyme-like_dom_sf"/>
</dbReference>
<dbReference type="AlphaFoldDB" id="A0A1W2A982"/>
<comment type="similarity">
    <text evidence="6">Belongs to the glycosyl hydrolase 24 family.</text>
</comment>
<dbReference type="EMBL" id="FWXR01000004">
    <property type="protein sequence ID" value="SMC57022.1"/>
    <property type="molecule type" value="Genomic_DNA"/>
</dbReference>
<evidence type="ECO:0000256" key="4">
    <source>
        <dbReference type="ARBA" id="ARBA00022801"/>
    </source>
</evidence>
<keyword evidence="3 6" id="KW-0081">Bacteriolytic enzyme</keyword>
<gene>
    <name evidence="7" type="ORF">SAMN06297251_10435</name>
</gene>
<dbReference type="HAMAP" id="MF_04110">
    <property type="entry name" value="ENDOLYSIN_T4"/>
    <property type="match status" value="1"/>
</dbReference>
<dbReference type="STRING" id="937218.SAMN06297251_10435"/>
<dbReference type="InterPro" id="IPR023347">
    <property type="entry name" value="Lysozyme_dom_sf"/>
</dbReference>
<evidence type="ECO:0000256" key="2">
    <source>
        <dbReference type="ARBA" id="ARBA00022529"/>
    </source>
</evidence>
<dbReference type="GO" id="GO:0031640">
    <property type="term" value="P:killing of cells of another organism"/>
    <property type="evidence" value="ECO:0007669"/>
    <property type="project" value="UniProtKB-KW"/>
</dbReference>
<evidence type="ECO:0000256" key="1">
    <source>
        <dbReference type="ARBA" id="ARBA00000632"/>
    </source>
</evidence>
<reference evidence="7 8" key="1">
    <citation type="submission" date="2017-04" db="EMBL/GenBank/DDBJ databases">
        <authorList>
            <person name="Afonso C.L."/>
            <person name="Miller P.J."/>
            <person name="Scott M.A."/>
            <person name="Spackman E."/>
            <person name="Goraichik I."/>
            <person name="Dimitrov K.M."/>
            <person name="Suarez D.L."/>
            <person name="Swayne D.E."/>
        </authorList>
    </citation>
    <scope>NUCLEOTIDE SEQUENCE [LARGE SCALE GENOMIC DNA]</scope>
    <source>
        <strain evidence="7 8">CGMCC 1.10972</strain>
    </source>
</reference>
<dbReference type="InterPro" id="IPR051018">
    <property type="entry name" value="Bacteriophage_GH24"/>
</dbReference>
<keyword evidence="4 6" id="KW-0378">Hydrolase</keyword>
<evidence type="ECO:0000256" key="6">
    <source>
        <dbReference type="RuleBase" id="RU003788"/>
    </source>
</evidence>
<keyword evidence="2 6" id="KW-0929">Antimicrobial</keyword>
<dbReference type="EC" id="3.2.1.17" evidence="6"/>
<dbReference type="CDD" id="cd16900">
    <property type="entry name" value="endolysin_R21-like"/>
    <property type="match status" value="1"/>
</dbReference>
<accession>A0A1W2A982</accession>
<dbReference type="SUPFAM" id="SSF53955">
    <property type="entry name" value="Lysozyme-like"/>
    <property type="match status" value="1"/>
</dbReference>
<dbReference type="GO" id="GO:0016998">
    <property type="term" value="P:cell wall macromolecule catabolic process"/>
    <property type="evidence" value="ECO:0007669"/>
    <property type="project" value="InterPro"/>
</dbReference>
<keyword evidence="5 6" id="KW-0326">Glycosidase</keyword>
<dbReference type="InterPro" id="IPR034690">
    <property type="entry name" value="Endolysin_T4_type"/>
</dbReference>
<dbReference type="Proteomes" id="UP000192656">
    <property type="component" value="Unassembled WGS sequence"/>
</dbReference>
<sequence length="183" mass="19946">MSFMSAIARLFGRRQRITTVPARISPKTSSRLKKSGTLMAAAVALVGTWEGIRTVAYLDTIASPPVWTVCAGETRGVKKGDRYTRAECNDMLAEGLVQFEKKMRSCLSAPDALPDGVYTVFLSLSWNIGTGGFCRSTVVKRANAGDLKGACDAIRMWNRAGGRVVKGLDNRRRDEQRICLGAL</sequence>